<dbReference type="InterPro" id="IPR036866">
    <property type="entry name" value="RibonucZ/Hydroxyglut_hydro"/>
</dbReference>
<keyword evidence="7" id="KW-0479">Metal-binding</keyword>
<evidence type="ECO:0000259" key="13">
    <source>
        <dbReference type="Pfam" id="PF13691"/>
    </source>
</evidence>
<evidence type="ECO:0000256" key="10">
    <source>
        <dbReference type="ARBA" id="ARBA00022833"/>
    </source>
</evidence>
<evidence type="ECO:0000256" key="11">
    <source>
        <dbReference type="SAM" id="MobiDB-lite"/>
    </source>
</evidence>
<dbReference type="CDD" id="cd07718">
    <property type="entry name" value="RNaseZ_ELAC1_ELAC2-C-term-like_MBL-fold"/>
    <property type="match status" value="1"/>
</dbReference>
<gene>
    <name evidence="14" type="ORF">AGERDE_LOCUS3564</name>
</gene>
<evidence type="ECO:0000256" key="7">
    <source>
        <dbReference type="ARBA" id="ARBA00022723"/>
    </source>
</evidence>
<keyword evidence="6" id="KW-0540">Nuclease</keyword>
<dbReference type="InterPro" id="IPR027794">
    <property type="entry name" value="tRNase_Z_dom"/>
</dbReference>
<reference evidence="14" key="1">
    <citation type="submission" date="2021-06" db="EMBL/GenBank/DDBJ databases">
        <authorList>
            <person name="Kallberg Y."/>
            <person name="Tangrot J."/>
            <person name="Rosling A."/>
        </authorList>
    </citation>
    <scope>NUCLEOTIDE SEQUENCE</scope>
    <source>
        <strain evidence="14">MT106</strain>
    </source>
</reference>
<feature type="region of interest" description="Disordered" evidence="11">
    <location>
        <begin position="191"/>
        <end position="213"/>
    </location>
</feature>
<dbReference type="Proteomes" id="UP000789831">
    <property type="component" value="Unassembled WGS sequence"/>
</dbReference>
<evidence type="ECO:0000256" key="9">
    <source>
        <dbReference type="ARBA" id="ARBA00022801"/>
    </source>
</evidence>
<dbReference type="OrthoDB" id="527344at2759"/>
<dbReference type="Gene3D" id="3.60.15.10">
    <property type="entry name" value="Ribonuclease Z/Hydroxyacylglutathione hydrolase-like"/>
    <property type="match status" value="2"/>
</dbReference>
<dbReference type="Pfam" id="PF13691">
    <property type="entry name" value="Lactamase_B_4"/>
    <property type="match status" value="1"/>
</dbReference>
<dbReference type="EMBL" id="CAJVPL010000359">
    <property type="protein sequence ID" value="CAG8487437.1"/>
    <property type="molecule type" value="Genomic_DNA"/>
</dbReference>
<dbReference type="PANTHER" id="PTHR12553:SF49">
    <property type="entry name" value="ZINC PHOSPHODIESTERASE ELAC PROTEIN 2"/>
    <property type="match status" value="1"/>
</dbReference>
<dbReference type="AlphaFoldDB" id="A0A9N8ZAS1"/>
<name>A0A9N8ZAS1_9GLOM</name>
<feature type="compositionally biased region" description="Polar residues" evidence="11">
    <location>
        <begin position="191"/>
        <end position="202"/>
    </location>
</feature>
<dbReference type="EC" id="3.1.26.11" evidence="4"/>
<dbReference type="GO" id="GO:0005739">
    <property type="term" value="C:mitochondrion"/>
    <property type="evidence" value="ECO:0007669"/>
    <property type="project" value="TreeGrafter"/>
</dbReference>
<feature type="compositionally biased region" description="Basic and acidic residues" evidence="11">
    <location>
        <begin position="162"/>
        <end position="174"/>
    </location>
</feature>
<feature type="domain" description="Metallo-beta-lactamase" evidence="12">
    <location>
        <begin position="574"/>
        <end position="759"/>
    </location>
</feature>
<keyword evidence="15" id="KW-1185">Reference proteome</keyword>
<evidence type="ECO:0000313" key="15">
    <source>
        <dbReference type="Proteomes" id="UP000789831"/>
    </source>
</evidence>
<keyword evidence="10" id="KW-0862">Zinc</keyword>
<evidence type="ECO:0000256" key="3">
    <source>
        <dbReference type="ARBA" id="ARBA00007823"/>
    </source>
</evidence>
<dbReference type="SUPFAM" id="SSF56281">
    <property type="entry name" value="Metallo-hydrolase/oxidoreductase"/>
    <property type="match status" value="2"/>
</dbReference>
<comment type="similarity">
    <text evidence="3">Belongs to the RNase Z family.</text>
</comment>
<accession>A0A9N8ZAS1</accession>
<evidence type="ECO:0000313" key="14">
    <source>
        <dbReference type="EMBL" id="CAG8487437.1"/>
    </source>
</evidence>
<sequence length="824" mass="93156">MKSYIQILGCATPDTTPSVIVHFDTRAPQRYLFNCGEGTQRVCLENKVRLPKLQNIFTTRVVWETLGGLPGMLLSMADAGIPNARILGGENLTHFLVATRSFIVRSTMSVETLEFPEDGMEFKDDNLAIKAVLLCPESLHQSIKYDNDSSSSTAEISLPQKRSHDSASLEHSEQQKSSSLEYKKKVLSLMFNQSQRQNTGQQPKKRRREEEAVFEIPSKEETITIGETAATSSSTNINSEKSLSDQRRELFSQRLPKARKSSTSVAYICKGPDYKGKFNPQAAKALGLPPGPLYARLVNGTSVTAPDGSIVHPHQVLSGARGGFIFIIVDIPSVDYIPSLIANRDLSPHQTSEEEMEPGVVIHMLGNGVLEDERYRTWMKKFGENTQHIIANEEYCPQRLIFNYAGKSQYKLSKLDPTHFRIPFYSNEPLKDFKEDDRNVDKRRFHPVPDLPQKFATSAPLLVYDMEPKPKLDATQIPPLFDLQDPQSPVIKSVNYLREYLAIAQQLREEFDTNKMPPTNIPGHDVTVTTLGTGSSAPSKYRNDVGEGTYGTLIRLFGPLSRKSYDGMMTLEECIKGLKCIFISHLHADHHLGTMRILTKWNELNKGNPDSRLSIVAPGRLLKWLDEYNDIEYFGFPRMQFIDNREILPNRRSYNNKKVENLKTDLGLKDITSVEVIHCPSAYGISLQHLNGWKLVYSGDTRPCDNLIRVGKNATLLIHEATFENDLIEDALGKRHCTTSEAVKVSERMNAQSTLFTHFSQRYPKVPVFTDAHNRIGISFDLMQFRLGEFYKLPKYVKALKVLYGEECEEAREDSAEDMLFVSK</sequence>
<dbReference type="InterPro" id="IPR047151">
    <property type="entry name" value="RNZ2-like"/>
</dbReference>
<proteinExistence type="inferred from homology"/>
<dbReference type="InterPro" id="IPR001279">
    <property type="entry name" value="Metallo-B-lactamas"/>
</dbReference>
<dbReference type="GO" id="GO:0042781">
    <property type="term" value="F:3'-tRNA processing endoribonuclease activity"/>
    <property type="evidence" value="ECO:0007669"/>
    <property type="project" value="UniProtKB-EC"/>
</dbReference>
<feature type="region of interest" description="Disordered" evidence="11">
    <location>
        <begin position="144"/>
        <end position="179"/>
    </location>
</feature>
<keyword evidence="9" id="KW-0378">Hydrolase</keyword>
<comment type="cofactor">
    <cofactor evidence="2">
        <name>Zn(2+)</name>
        <dbReference type="ChEBI" id="CHEBI:29105"/>
    </cofactor>
</comment>
<evidence type="ECO:0000256" key="2">
    <source>
        <dbReference type="ARBA" id="ARBA00001947"/>
    </source>
</evidence>
<organism evidence="14 15">
    <name type="scientific">Ambispora gerdemannii</name>
    <dbReference type="NCBI Taxonomy" id="144530"/>
    <lineage>
        <taxon>Eukaryota</taxon>
        <taxon>Fungi</taxon>
        <taxon>Fungi incertae sedis</taxon>
        <taxon>Mucoromycota</taxon>
        <taxon>Glomeromycotina</taxon>
        <taxon>Glomeromycetes</taxon>
        <taxon>Archaeosporales</taxon>
        <taxon>Ambisporaceae</taxon>
        <taxon>Ambispora</taxon>
    </lineage>
</organism>
<comment type="catalytic activity">
    <reaction evidence="1">
        <text>Endonucleolytic cleavage of RNA, removing extra 3' nucleotides from tRNA precursor, generating 3' termini of tRNAs. A 3'-hydroxy group is left at the tRNA terminus and a 5'-phosphoryl group is left at the trailer molecule.</text>
        <dbReference type="EC" id="3.1.26.11"/>
    </reaction>
</comment>
<dbReference type="GO" id="GO:0046872">
    <property type="term" value="F:metal ion binding"/>
    <property type="evidence" value="ECO:0007669"/>
    <property type="project" value="UniProtKB-KW"/>
</dbReference>
<evidence type="ECO:0000256" key="6">
    <source>
        <dbReference type="ARBA" id="ARBA00022722"/>
    </source>
</evidence>
<comment type="caution">
    <text evidence="14">The sequence shown here is derived from an EMBL/GenBank/DDBJ whole genome shotgun (WGS) entry which is preliminary data.</text>
</comment>
<evidence type="ECO:0000256" key="5">
    <source>
        <dbReference type="ARBA" id="ARBA00022694"/>
    </source>
</evidence>
<dbReference type="PANTHER" id="PTHR12553">
    <property type="entry name" value="ZINC PHOSPHODIESTERASE ELAC PROTEIN 2"/>
    <property type="match status" value="1"/>
</dbReference>
<evidence type="ECO:0000256" key="1">
    <source>
        <dbReference type="ARBA" id="ARBA00000402"/>
    </source>
</evidence>
<keyword evidence="5" id="KW-0819">tRNA processing</keyword>
<protein>
    <recommendedName>
        <fullName evidence="4">ribonuclease Z</fullName>
        <ecNumber evidence="4">3.1.26.11</ecNumber>
    </recommendedName>
</protein>
<feature type="domain" description="tRNase Z endonuclease" evidence="13">
    <location>
        <begin position="6"/>
        <end position="68"/>
    </location>
</feature>
<evidence type="ECO:0000259" key="12">
    <source>
        <dbReference type="Pfam" id="PF12706"/>
    </source>
</evidence>
<evidence type="ECO:0000256" key="8">
    <source>
        <dbReference type="ARBA" id="ARBA00022759"/>
    </source>
</evidence>
<keyword evidence="8" id="KW-0255">Endonuclease</keyword>
<dbReference type="Pfam" id="PF12706">
    <property type="entry name" value="Lactamase_B_2"/>
    <property type="match status" value="1"/>
</dbReference>
<dbReference type="GO" id="GO:1990180">
    <property type="term" value="P:mitochondrial tRNA 3'-end processing"/>
    <property type="evidence" value="ECO:0007669"/>
    <property type="project" value="TreeGrafter"/>
</dbReference>
<evidence type="ECO:0000256" key="4">
    <source>
        <dbReference type="ARBA" id="ARBA00012477"/>
    </source>
</evidence>